<dbReference type="GO" id="GO:0005886">
    <property type="term" value="C:plasma membrane"/>
    <property type="evidence" value="ECO:0007669"/>
    <property type="project" value="UniProtKB-SubCell"/>
</dbReference>
<proteinExistence type="predicted"/>
<feature type="transmembrane region" description="Helical" evidence="10">
    <location>
        <begin position="347"/>
        <end position="365"/>
    </location>
</feature>
<feature type="transmembrane region" description="Helical" evidence="10">
    <location>
        <begin position="153"/>
        <end position="174"/>
    </location>
</feature>
<evidence type="ECO:0000256" key="10">
    <source>
        <dbReference type="SAM" id="Phobius"/>
    </source>
</evidence>
<dbReference type="PANTHER" id="PTHR32024:SF1">
    <property type="entry name" value="KTR SYSTEM POTASSIUM UPTAKE PROTEIN B"/>
    <property type="match status" value="1"/>
</dbReference>
<evidence type="ECO:0000313" key="11">
    <source>
        <dbReference type="EMBL" id="OAQ20442.1"/>
    </source>
</evidence>
<evidence type="ECO:0000256" key="8">
    <source>
        <dbReference type="ARBA" id="ARBA00023065"/>
    </source>
</evidence>
<evidence type="ECO:0000256" key="7">
    <source>
        <dbReference type="ARBA" id="ARBA00022989"/>
    </source>
</evidence>
<dbReference type="STRING" id="999894.TDIS_1486"/>
<keyword evidence="6" id="KW-0630">Potassium</keyword>
<keyword evidence="5 10" id="KW-0812">Transmembrane</keyword>
<evidence type="ECO:0000256" key="5">
    <source>
        <dbReference type="ARBA" id="ARBA00022692"/>
    </source>
</evidence>
<dbReference type="Pfam" id="PF02386">
    <property type="entry name" value="TrkH"/>
    <property type="match status" value="1"/>
</dbReference>
<reference evidence="11 12" key="1">
    <citation type="submission" date="2016-04" db="EMBL/GenBank/DDBJ databases">
        <title>Genome analysis of Thermosulfurimonas dismutans, the first thermophilic sulfur-disproportionating bacterium of the phylum Thermodesulfobacteria.</title>
        <authorList>
            <person name="Mardanov A.V."/>
            <person name="Beletsky A.V."/>
            <person name="Kadnikov V.V."/>
            <person name="Slobodkin A.I."/>
            <person name="Ravin N.V."/>
        </authorList>
    </citation>
    <scope>NUCLEOTIDE SEQUENCE [LARGE SCALE GENOMIC DNA]</scope>
    <source>
        <strain evidence="11 12">S95</strain>
    </source>
</reference>
<keyword evidence="7 10" id="KW-1133">Transmembrane helix</keyword>
<feature type="transmembrane region" description="Helical" evidence="10">
    <location>
        <begin position="377"/>
        <end position="400"/>
    </location>
</feature>
<feature type="transmembrane region" description="Helical" evidence="10">
    <location>
        <begin position="39"/>
        <end position="63"/>
    </location>
</feature>
<dbReference type="EMBL" id="LWLG01000011">
    <property type="protein sequence ID" value="OAQ20442.1"/>
    <property type="molecule type" value="Genomic_DNA"/>
</dbReference>
<dbReference type="NCBIfam" id="TIGR00933">
    <property type="entry name" value="2a38"/>
    <property type="match status" value="1"/>
</dbReference>
<keyword evidence="2" id="KW-0813">Transport</keyword>
<dbReference type="Proteomes" id="UP000078390">
    <property type="component" value="Unassembled WGS sequence"/>
</dbReference>
<feature type="transmembrane region" description="Helical" evidence="10">
    <location>
        <begin position="194"/>
        <end position="213"/>
    </location>
</feature>
<comment type="caution">
    <text evidence="11">The sequence shown here is derived from an EMBL/GenBank/DDBJ whole genome shotgun (WGS) entry which is preliminary data.</text>
</comment>
<evidence type="ECO:0000256" key="1">
    <source>
        <dbReference type="ARBA" id="ARBA00004651"/>
    </source>
</evidence>
<sequence length="417" mass="45273">MHRGHLSFLDALFTSTSAVCVTGLTVVDTADTFTLPGKIVLLALIQVGGLGIMTFSTLFFLLFGRAVPIEESLALKESFTPYQGVRLKPLLLTIISYTLIIEAVVTILLFLGFMPLFAPSSALFHAAFHAVSAFCNAGFSDLPDGLLAYRRNYYLPGVIMLAVLAGNTGFPIIFETVNRIRSRRPRSWSLHLKLTLSIHLVLILMGGFFFFWFERAGAFQNLPLPSKLMNALFLSVSARTAGFNLIDLTAFSEASLYLLISLMFVGACPGSTGGGVKTTTLGVLLASVVSRLRGLSRTMAFKRTIPEELLHKALTLVTLYALVIFAAQFLLVSSLPHRPFSDLGSDFLARLFEVTSALGTVGLSIGLTPELSNFEKLVIIGTMFIGRVGVLSLAILLTGLSAGHKEFYYPKEEVLLG</sequence>
<keyword evidence="4" id="KW-0633">Potassium transport</keyword>
<accession>A0A179D4P6</accession>
<evidence type="ECO:0000256" key="4">
    <source>
        <dbReference type="ARBA" id="ARBA00022538"/>
    </source>
</evidence>
<dbReference type="InterPro" id="IPR003445">
    <property type="entry name" value="Cat_transpt"/>
</dbReference>
<evidence type="ECO:0000313" key="12">
    <source>
        <dbReference type="Proteomes" id="UP000078390"/>
    </source>
</evidence>
<organism evidence="11 12">
    <name type="scientific">Thermosulfurimonas dismutans</name>
    <dbReference type="NCBI Taxonomy" id="999894"/>
    <lineage>
        <taxon>Bacteria</taxon>
        <taxon>Pseudomonadati</taxon>
        <taxon>Thermodesulfobacteriota</taxon>
        <taxon>Thermodesulfobacteria</taxon>
        <taxon>Thermodesulfobacteriales</taxon>
        <taxon>Thermodesulfobacteriaceae</taxon>
        <taxon>Thermosulfurimonas</taxon>
    </lineage>
</organism>
<dbReference type="PANTHER" id="PTHR32024">
    <property type="entry name" value="TRK SYSTEM POTASSIUM UPTAKE PROTEIN TRKG-RELATED"/>
    <property type="match status" value="1"/>
</dbReference>
<protein>
    <submittedName>
        <fullName evidence="11">Potassium uptake protein TrkH</fullName>
    </submittedName>
</protein>
<evidence type="ECO:0000256" key="6">
    <source>
        <dbReference type="ARBA" id="ARBA00022958"/>
    </source>
</evidence>
<name>A0A179D4P6_9BACT</name>
<feature type="transmembrane region" description="Helical" evidence="10">
    <location>
        <begin position="7"/>
        <end position="27"/>
    </location>
</feature>
<feature type="transmembrane region" description="Helical" evidence="10">
    <location>
        <begin position="90"/>
        <end position="114"/>
    </location>
</feature>
<keyword evidence="12" id="KW-1185">Reference proteome</keyword>
<keyword evidence="9 10" id="KW-0472">Membrane</keyword>
<evidence type="ECO:0000256" key="3">
    <source>
        <dbReference type="ARBA" id="ARBA00022475"/>
    </source>
</evidence>
<keyword evidence="3" id="KW-1003">Cell membrane</keyword>
<dbReference type="AlphaFoldDB" id="A0A179D4P6"/>
<evidence type="ECO:0000256" key="2">
    <source>
        <dbReference type="ARBA" id="ARBA00022448"/>
    </source>
</evidence>
<keyword evidence="8" id="KW-0406">Ion transport</keyword>
<feature type="transmembrane region" description="Helical" evidence="10">
    <location>
        <begin position="256"/>
        <end position="289"/>
    </location>
</feature>
<dbReference type="GO" id="GO:0015379">
    <property type="term" value="F:potassium:chloride symporter activity"/>
    <property type="evidence" value="ECO:0007669"/>
    <property type="project" value="InterPro"/>
</dbReference>
<evidence type="ECO:0000256" key="9">
    <source>
        <dbReference type="ARBA" id="ARBA00023136"/>
    </source>
</evidence>
<dbReference type="InterPro" id="IPR004772">
    <property type="entry name" value="TrkH"/>
</dbReference>
<feature type="transmembrane region" description="Helical" evidence="10">
    <location>
        <begin position="309"/>
        <end position="335"/>
    </location>
</feature>
<comment type="subcellular location">
    <subcellularLocation>
        <location evidence="1">Cell membrane</location>
        <topology evidence="1">Multi-pass membrane protein</topology>
    </subcellularLocation>
</comment>
<gene>
    <name evidence="11" type="ORF">TDIS_1486</name>
</gene>